<dbReference type="OrthoDB" id="52624at2759"/>
<feature type="domain" description="Phospholipase D-like" evidence="2">
    <location>
        <begin position="113"/>
        <end position="228"/>
    </location>
</feature>
<dbReference type="SUPFAM" id="SSF56024">
    <property type="entry name" value="Phospholipase D/nuclease"/>
    <property type="match status" value="1"/>
</dbReference>
<dbReference type="Proteomes" id="UP001153069">
    <property type="component" value="Unassembled WGS sequence"/>
</dbReference>
<dbReference type="EMBL" id="CAICTM010001124">
    <property type="protein sequence ID" value="CAB9520689.1"/>
    <property type="molecule type" value="Genomic_DNA"/>
</dbReference>
<keyword evidence="4" id="KW-1185">Reference proteome</keyword>
<reference evidence="3" key="1">
    <citation type="submission" date="2020-06" db="EMBL/GenBank/DDBJ databases">
        <authorList>
            <consortium name="Plant Systems Biology data submission"/>
        </authorList>
    </citation>
    <scope>NUCLEOTIDE SEQUENCE</scope>
    <source>
        <strain evidence="3">D6</strain>
    </source>
</reference>
<dbReference type="InterPro" id="IPR025202">
    <property type="entry name" value="PLD-like_dom"/>
</dbReference>
<feature type="region of interest" description="Disordered" evidence="1">
    <location>
        <begin position="267"/>
        <end position="288"/>
    </location>
</feature>
<evidence type="ECO:0000313" key="4">
    <source>
        <dbReference type="Proteomes" id="UP001153069"/>
    </source>
</evidence>
<evidence type="ECO:0000313" key="3">
    <source>
        <dbReference type="EMBL" id="CAB9520689.1"/>
    </source>
</evidence>
<accession>A0A9N8EIB7</accession>
<comment type="caution">
    <text evidence="3">The sequence shown here is derived from an EMBL/GenBank/DDBJ whole genome shotgun (WGS) entry which is preliminary data.</text>
</comment>
<dbReference type="Pfam" id="PF13091">
    <property type="entry name" value="PLDc_2"/>
    <property type="match status" value="1"/>
</dbReference>
<dbReference type="Gene3D" id="3.30.870.10">
    <property type="entry name" value="Endonuclease Chain A"/>
    <property type="match status" value="1"/>
</dbReference>
<proteinExistence type="predicted"/>
<evidence type="ECO:0000259" key="2">
    <source>
        <dbReference type="Pfam" id="PF13091"/>
    </source>
</evidence>
<dbReference type="AlphaFoldDB" id="A0A9N8EIB7"/>
<protein>
    <recommendedName>
        <fullName evidence="2">Phospholipase D-like domain-containing protein</fullName>
    </recommendedName>
</protein>
<name>A0A9N8EIB7_9STRA</name>
<evidence type="ECO:0000256" key="1">
    <source>
        <dbReference type="SAM" id="MobiDB-lite"/>
    </source>
</evidence>
<organism evidence="3 4">
    <name type="scientific">Seminavis robusta</name>
    <dbReference type="NCBI Taxonomy" id="568900"/>
    <lineage>
        <taxon>Eukaryota</taxon>
        <taxon>Sar</taxon>
        <taxon>Stramenopiles</taxon>
        <taxon>Ochrophyta</taxon>
        <taxon>Bacillariophyta</taxon>
        <taxon>Bacillariophyceae</taxon>
        <taxon>Bacillariophycidae</taxon>
        <taxon>Naviculales</taxon>
        <taxon>Naviculaceae</taxon>
        <taxon>Seminavis</taxon>
    </lineage>
</organism>
<sequence>MEDAEVDVDEIEREKSIEEREEADVRAWFAKRQQSSAATRPGWFIPQLANFLLDGNVNEGDRYYCEPRPKDENVEDVPQKHPLRAMFTAFKSATDNILQGESNSGIPDTEERIIRIYAYSLSCPYVLDLLVHYARHFEIRVILHPKIHSVKMMKVYVDSLPHHAVAGSPRRGIESLKIRIANLQGLNEMASMHRKQVIVEDLTLVSSYNMSLAARCYNWESMFVVKTRTDDVLRFDAMWDELMDRKLLVFDPDERLFPATEREKVREYKAKLSPKKPPPVNPYKRQKT</sequence>
<gene>
    <name evidence="3" type="ORF">SEMRO_1126_G244020.1</name>
</gene>